<dbReference type="PANTHER" id="PTHR43540">
    <property type="entry name" value="PEROXYUREIDOACRYLATE/UREIDOACRYLATE AMIDOHYDROLASE-RELATED"/>
    <property type="match status" value="1"/>
</dbReference>
<dbReference type="Pfam" id="PF00857">
    <property type="entry name" value="Isochorismatase"/>
    <property type="match status" value="1"/>
</dbReference>
<reference evidence="3" key="1">
    <citation type="submission" date="2018-05" db="EMBL/GenBank/DDBJ databases">
        <authorList>
            <person name="Lanie J.A."/>
            <person name="Ng W.-L."/>
            <person name="Kazmierczak K.M."/>
            <person name="Andrzejewski T.M."/>
            <person name="Davidsen T.M."/>
            <person name="Wayne K.J."/>
            <person name="Tettelin H."/>
            <person name="Glass J.I."/>
            <person name="Rusch D."/>
            <person name="Podicherti R."/>
            <person name="Tsui H.-C.T."/>
            <person name="Winkler M.E."/>
        </authorList>
    </citation>
    <scope>NUCLEOTIDE SEQUENCE</scope>
</reference>
<keyword evidence="1" id="KW-0378">Hydrolase</keyword>
<dbReference type="InterPro" id="IPR036380">
    <property type="entry name" value="Isochorismatase-like_sf"/>
</dbReference>
<protein>
    <recommendedName>
        <fullName evidence="2">Isochorismatase-like domain-containing protein</fullName>
    </recommendedName>
</protein>
<evidence type="ECO:0000259" key="2">
    <source>
        <dbReference type="Pfam" id="PF00857"/>
    </source>
</evidence>
<feature type="domain" description="Isochorismatase-like" evidence="2">
    <location>
        <begin position="12"/>
        <end position="177"/>
    </location>
</feature>
<dbReference type="InterPro" id="IPR050272">
    <property type="entry name" value="Isochorismatase-like_hydrls"/>
</dbReference>
<accession>A0A382Q6U0</accession>
<evidence type="ECO:0000256" key="1">
    <source>
        <dbReference type="ARBA" id="ARBA00022801"/>
    </source>
</evidence>
<dbReference type="PANTHER" id="PTHR43540:SF15">
    <property type="entry name" value="BLR5631 PROTEIN"/>
    <property type="match status" value="1"/>
</dbReference>
<organism evidence="3">
    <name type="scientific">marine metagenome</name>
    <dbReference type="NCBI Taxonomy" id="408172"/>
    <lineage>
        <taxon>unclassified sequences</taxon>
        <taxon>metagenomes</taxon>
        <taxon>ecological metagenomes</taxon>
    </lineage>
</organism>
<name>A0A382Q6U0_9ZZZZ</name>
<dbReference type="Gene3D" id="3.40.50.850">
    <property type="entry name" value="Isochorismatase-like"/>
    <property type="match status" value="1"/>
</dbReference>
<dbReference type="EMBL" id="UINC01112081">
    <property type="protein sequence ID" value="SVC80757.1"/>
    <property type="molecule type" value="Genomic_DNA"/>
</dbReference>
<dbReference type="InterPro" id="IPR000868">
    <property type="entry name" value="Isochorismatase-like_dom"/>
</dbReference>
<proteinExistence type="predicted"/>
<dbReference type="AlphaFoldDB" id="A0A382Q6U0"/>
<dbReference type="SUPFAM" id="SSF52499">
    <property type="entry name" value="Isochorismatase-like hydrolases"/>
    <property type="match status" value="1"/>
</dbReference>
<gene>
    <name evidence="3" type="ORF">METZ01_LOCUS333611</name>
</gene>
<dbReference type="CDD" id="cd01014">
    <property type="entry name" value="nicotinamidase_related"/>
    <property type="match status" value="1"/>
</dbReference>
<dbReference type="GO" id="GO:0016787">
    <property type="term" value="F:hydrolase activity"/>
    <property type="evidence" value="ECO:0007669"/>
    <property type="project" value="UniProtKB-KW"/>
</dbReference>
<evidence type="ECO:0000313" key="3">
    <source>
        <dbReference type="EMBL" id="SVC80757.1"/>
    </source>
</evidence>
<sequence length="181" mass="19754">MEKEGKTVVKQALIVIDIQNDYFPEGKYPLHKPELAMQETLKAMAIAKEKSIPIIHIQHLVPVEAGEGLFFYEGSHGAEIHKEVIAAAPNAPIITKQHADCFEKTNLEETLQSLGVDEILLAGMMTHNCVTHTALSPAAAKYSPKVIEPCTCTRDAIGHLLALDSMQVRGIDIVSIETAFA</sequence>